<dbReference type="InterPro" id="IPR036291">
    <property type="entry name" value="NAD(P)-bd_dom_sf"/>
</dbReference>
<gene>
    <name evidence="5" type="ORF">BV97_04092</name>
</gene>
<dbReference type="Pfam" id="PF13380">
    <property type="entry name" value="CoA_binding_2"/>
    <property type="match status" value="1"/>
</dbReference>
<organism evidence="5 6">
    <name type="scientific">Novosphingobium resinovorum</name>
    <dbReference type="NCBI Taxonomy" id="158500"/>
    <lineage>
        <taxon>Bacteria</taxon>
        <taxon>Pseudomonadati</taxon>
        <taxon>Pseudomonadota</taxon>
        <taxon>Alphaproteobacteria</taxon>
        <taxon>Sphingomonadales</taxon>
        <taxon>Sphingomonadaceae</taxon>
        <taxon>Novosphingobium</taxon>
    </lineage>
</organism>
<dbReference type="InterPro" id="IPR011761">
    <property type="entry name" value="ATP-grasp"/>
</dbReference>
<dbReference type="InterPro" id="IPR032875">
    <property type="entry name" value="Succ_CoA_lig_flav_dom"/>
</dbReference>
<keyword evidence="3" id="KW-0067">ATP-binding</keyword>
<dbReference type="PANTHER" id="PTHR42793">
    <property type="entry name" value="COA BINDING DOMAIN CONTAINING PROTEIN"/>
    <property type="match status" value="1"/>
</dbReference>
<keyword evidence="3" id="KW-0547">Nucleotide-binding</keyword>
<dbReference type="InterPro" id="IPR003781">
    <property type="entry name" value="CoA-bd"/>
</dbReference>
<dbReference type="PROSITE" id="PS50975">
    <property type="entry name" value="ATP_GRASP"/>
    <property type="match status" value="1"/>
</dbReference>
<dbReference type="FunFam" id="3.30.1490.20:FF:000020">
    <property type="entry name" value="Protein lysine acetyltransferase"/>
    <property type="match status" value="1"/>
</dbReference>
<dbReference type="GO" id="GO:0046872">
    <property type="term" value="F:metal ion binding"/>
    <property type="evidence" value="ECO:0007669"/>
    <property type="project" value="InterPro"/>
</dbReference>
<comment type="caution">
    <text evidence="5">The sequence shown here is derived from an EMBL/GenBank/DDBJ whole genome shotgun (WGS) entry which is preliminary data.</text>
</comment>
<dbReference type="Pfam" id="PF13549">
    <property type="entry name" value="ATP-grasp_5"/>
    <property type="match status" value="1"/>
</dbReference>
<dbReference type="Gene3D" id="3.40.50.261">
    <property type="entry name" value="Succinyl-CoA synthetase domains"/>
    <property type="match status" value="2"/>
</dbReference>
<dbReference type="InterPro" id="IPR043938">
    <property type="entry name" value="Ligase_CoA_dom"/>
</dbReference>
<dbReference type="Proteomes" id="UP000024329">
    <property type="component" value="Unassembled WGS sequence"/>
</dbReference>
<dbReference type="Pfam" id="PF13607">
    <property type="entry name" value="Succ_CoA_lig"/>
    <property type="match status" value="1"/>
</dbReference>
<proteinExistence type="inferred from homology"/>
<keyword evidence="5" id="KW-0436">Ligase</keyword>
<dbReference type="SUPFAM" id="SSF56059">
    <property type="entry name" value="Glutathione synthetase ATP-binding domain-like"/>
    <property type="match status" value="1"/>
</dbReference>
<dbReference type="Pfam" id="PF19045">
    <property type="entry name" value="Ligase_CoA_2"/>
    <property type="match status" value="1"/>
</dbReference>
<dbReference type="Gene3D" id="3.40.50.720">
    <property type="entry name" value="NAD(P)-binding Rossmann-like Domain"/>
    <property type="match status" value="1"/>
</dbReference>
<dbReference type="GO" id="GO:0005524">
    <property type="term" value="F:ATP binding"/>
    <property type="evidence" value="ECO:0007669"/>
    <property type="project" value="UniProtKB-UniRule"/>
</dbReference>
<feature type="domain" description="ATP-grasp" evidence="4">
    <location>
        <begin position="489"/>
        <end position="525"/>
    </location>
</feature>
<accession>A0A031JR24</accession>
<dbReference type="PATRIC" id="fig|158500.4.peg.4159"/>
<dbReference type="Gene3D" id="3.30.1490.20">
    <property type="entry name" value="ATP-grasp fold, A domain"/>
    <property type="match status" value="1"/>
</dbReference>
<evidence type="ECO:0000256" key="1">
    <source>
        <dbReference type="ARBA" id="ARBA00022532"/>
    </source>
</evidence>
<dbReference type="EC" id="6.2.1.13" evidence="5"/>
<reference evidence="5 6" key="1">
    <citation type="submission" date="2014-03" db="EMBL/GenBank/DDBJ databases">
        <title>Whole genome sequence of Novosphingobium resinovorum KF1.</title>
        <authorList>
            <person name="Gan H.M."/>
            <person name="Gan H.Y."/>
            <person name="Chew T.H."/>
            <person name="Savka M.A."/>
        </authorList>
    </citation>
    <scope>NUCLEOTIDE SEQUENCE [LARGE SCALE GENOMIC DNA]</scope>
    <source>
        <strain evidence="5 6">KF1</strain>
    </source>
</reference>
<evidence type="ECO:0000313" key="6">
    <source>
        <dbReference type="Proteomes" id="UP000024329"/>
    </source>
</evidence>
<dbReference type="SMART" id="SM00881">
    <property type="entry name" value="CoA_binding"/>
    <property type="match status" value="1"/>
</dbReference>
<name>A0A031JR24_9SPHN</name>
<evidence type="ECO:0000313" key="5">
    <source>
        <dbReference type="EMBL" id="EZP79329.1"/>
    </source>
</evidence>
<dbReference type="GO" id="GO:0006099">
    <property type="term" value="P:tricarboxylic acid cycle"/>
    <property type="evidence" value="ECO:0007669"/>
    <property type="project" value="UniProtKB-KW"/>
</dbReference>
<dbReference type="InterPro" id="IPR013815">
    <property type="entry name" value="ATP_grasp_subdomain_1"/>
</dbReference>
<keyword evidence="1" id="KW-0816">Tricarboxylic acid cycle</keyword>
<dbReference type="AlphaFoldDB" id="A0A031JR24"/>
<dbReference type="PANTHER" id="PTHR42793:SF4">
    <property type="entry name" value="BLL6376 PROTEIN"/>
    <property type="match status" value="1"/>
</dbReference>
<evidence type="ECO:0000256" key="3">
    <source>
        <dbReference type="PROSITE-ProRule" id="PRU00409"/>
    </source>
</evidence>
<comment type="similarity">
    <text evidence="2">In the N-terminal section; belongs to the acetate CoA ligase alpha subunit family.</text>
</comment>
<dbReference type="SUPFAM" id="SSF52210">
    <property type="entry name" value="Succinyl-CoA synthetase domains"/>
    <property type="match status" value="2"/>
</dbReference>
<dbReference type="InterPro" id="IPR016102">
    <property type="entry name" value="Succinyl-CoA_synth-like"/>
</dbReference>
<sequence length="710" mass="73888">MGVLSDVSPFFTPRSIAVIGASDDPTKIGGRPIRNLLLGGYEGRILPINPRYQRVQGLEAFAAIGDVGEPVDLAIVSLPALAVPDAIAACAASGVKAAIVFSAGFSEASAEGEEAQRRIEASARSSGLRLLGPNCMGTINTRAGVLATFTSGIVEAAPEPGRISLASQSGAFGSHCLALMRERGLALNLWATTGNQCDVEVSDFLAYMAADPDTDVVIGSIESVRDAGRLIEAFDIAQRNKKPMIVMKVGTSDAGAAAMASHTASLAGSDAVFDAVARRYGVYRATSIDELMDVAYACSRGRLPDNDRLGIVTVSGGVGVLMADAAAELDVALPELPDATQDDLRTLVPFAGTRNPVDVTAQILNDPDLIEPMLTLLLEEGNYASVIIFLSHLGLNPQIIAKLMPGLKRVSARFPDRYLSVSLLAHGDVRAELEAGGYIVFEDPNRAVRAASALARFGASFGKAQRAVLPLPAPAPARRGESYTETEGKQMLAAAGIPVTNEEIVVSAEAAALAAARIGFPVVLKIVSPDIAHKSDVGGVMLNLADDAAVRDGYTAIIERVSSALPNARIDGVLVAAMIPRGLETVLGVVKDPIFGPVVMFGLGGIFVEVLRDVVFRPAPFGVEEAREMIAQVRGRAMFEGVRGAPPADVDALADALSKLSLFAAANVDTIASVDINPFLVLPSGEGAIAVDAFIETVAAQAAPQEGGRP</sequence>
<dbReference type="EMBL" id="JFYZ01000027">
    <property type="protein sequence ID" value="EZP79329.1"/>
    <property type="molecule type" value="Genomic_DNA"/>
</dbReference>
<evidence type="ECO:0000256" key="2">
    <source>
        <dbReference type="ARBA" id="ARBA00060888"/>
    </source>
</evidence>
<evidence type="ECO:0000259" key="4">
    <source>
        <dbReference type="PROSITE" id="PS50975"/>
    </source>
</evidence>
<dbReference type="Gene3D" id="3.30.470.20">
    <property type="entry name" value="ATP-grasp fold, B domain"/>
    <property type="match status" value="1"/>
</dbReference>
<dbReference type="GO" id="GO:0043758">
    <property type="term" value="F:acetate-CoA ligase (ADP-forming) activity"/>
    <property type="evidence" value="ECO:0007669"/>
    <property type="project" value="UniProtKB-EC"/>
</dbReference>
<protein>
    <submittedName>
        <fullName evidence="5">Acetyl-CoA synthetase (ADP-forming)</fullName>
        <ecNumber evidence="5">6.2.1.13</ecNumber>
    </submittedName>
</protein>
<dbReference type="eggNOG" id="COG1042">
    <property type="taxonomic scope" value="Bacteria"/>
</dbReference>
<dbReference type="SUPFAM" id="SSF51735">
    <property type="entry name" value="NAD(P)-binding Rossmann-fold domains"/>
    <property type="match status" value="1"/>
</dbReference>